<evidence type="ECO:0000313" key="1">
    <source>
        <dbReference type="EMBL" id="MDR6234075.1"/>
    </source>
</evidence>
<reference evidence="1" key="1">
    <citation type="submission" date="2023-08" db="EMBL/GenBank/DDBJ databases">
        <title>Functional and genomic diversity of the sorghum phyllosphere microbiome.</title>
        <authorList>
            <person name="Shade A."/>
        </authorList>
    </citation>
    <scope>NUCLEOTIDE SEQUENCE</scope>
    <source>
        <strain evidence="1">SORGH_AS_0201</strain>
    </source>
</reference>
<dbReference type="GO" id="GO:0019441">
    <property type="term" value="P:L-tryptophan catabolic process to kynurenine"/>
    <property type="evidence" value="ECO:0007669"/>
    <property type="project" value="InterPro"/>
</dbReference>
<dbReference type="InterPro" id="IPR037175">
    <property type="entry name" value="KFase_sf"/>
</dbReference>
<dbReference type="SUPFAM" id="SSF102198">
    <property type="entry name" value="Putative cyclase"/>
    <property type="match status" value="1"/>
</dbReference>
<comment type="caution">
    <text evidence="1">The sequence shown here is derived from an EMBL/GenBank/DDBJ whole genome shotgun (WGS) entry which is preliminary data.</text>
</comment>
<dbReference type="Pfam" id="PF04199">
    <property type="entry name" value="Cyclase"/>
    <property type="match status" value="1"/>
</dbReference>
<dbReference type="AlphaFoldDB" id="A0AAJ2EZ78"/>
<dbReference type="Proteomes" id="UP001268036">
    <property type="component" value="Unassembled WGS sequence"/>
</dbReference>
<dbReference type="EMBL" id="JAVJAF010000001">
    <property type="protein sequence ID" value="MDR6234075.1"/>
    <property type="molecule type" value="Genomic_DNA"/>
</dbReference>
<accession>A0AAJ2EZ78</accession>
<evidence type="ECO:0000313" key="2">
    <source>
        <dbReference type="Proteomes" id="UP001268036"/>
    </source>
</evidence>
<protein>
    <submittedName>
        <fullName evidence="1">Kynurenine formamidase</fullName>
    </submittedName>
</protein>
<dbReference type="InterPro" id="IPR007325">
    <property type="entry name" value="KFase/CYL"/>
</dbReference>
<dbReference type="PANTHER" id="PTHR43564">
    <property type="entry name" value="KYNURENINE FORMAMIDASE-LIKE PROTEIN"/>
    <property type="match status" value="1"/>
</dbReference>
<name>A0AAJ2EZ78_9PSED</name>
<dbReference type="Gene3D" id="3.50.30.50">
    <property type="entry name" value="Putative cyclase"/>
    <property type="match status" value="1"/>
</dbReference>
<dbReference type="PANTHER" id="PTHR43564:SF2">
    <property type="entry name" value="BLR6059 PROTEIN"/>
    <property type="match status" value="1"/>
</dbReference>
<organism evidence="1 2">
    <name type="scientific">Pseudomonas oryzihabitans</name>
    <dbReference type="NCBI Taxonomy" id="47885"/>
    <lineage>
        <taxon>Bacteria</taxon>
        <taxon>Pseudomonadati</taxon>
        <taxon>Pseudomonadota</taxon>
        <taxon>Gammaproteobacteria</taxon>
        <taxon>Pseudomonadales</taxon>
        <taxon>Pseudomonadaceae</taxon>
        <taxon>Pseudomonas</taxon>
    </lineage>
</organism>
<gene>
    <name evidence="1" type="ORF">QE440_001816</name>
</gene>
<proteinExistence type="predicted"/>
<sequence>MRQIIDLSVALQAGIASDPPGMRPSIRYLDHLEGARELEQAFGIPPDKLLEGQGGAVEFLETTTHAGTHMDAPWHYHPTMNNGERAITIDEVPLEWCFGRGVKLDFRALPDGHRVSAAEVEAELDRIGHVLQPGDIVLVNTRAGSRYGHDDYVSAGCGMGREATLWLTSRGVRLVGTDGWSWDPPLGAVMAGIREHGEWSRFWEGHKAGAETCYCHMEKLGNLERLPATGFDVIALPVKVARGSAGWCRPVALLDEEHPA</sequence>
<dbReference type="GO" id="GO:0004061">
    <property type="term" value="F:arylformamidase activity"/>
    <property type="evidence" value="ECO:0007669"/>
    <property type="project" value="InterPro"/>
</dbReference>
<dbReference type="RefSeq" id="WP_309757499.1">
    <property type="nucleotide sequence ID" value="NZ_JAVJAF010000001.1"/>
</dbReference>